<evidence type="ECO:0000313" key="2">
    <source>
        <dbReference type="Proteomes" id="UP000215914"/>
    </source>
</evidence>
<dbReference type="EMBL" id="CM007903">
    <property type="protein sequence ID" value="OTF97745.1"/>
    <property type="molecule type" value="Genomic_DNA"/>
</dbReference>
<dbReference type="InParanoid" id="A0A251SHG8"/>
<protein>
    <submittedName>
        <fullName evidence="1">Uncharacterized protein</fullName>
    </submittedName>
</protein>
<dbReference type="AlphaFoldDB" id="A0A251SHG8"/>
<keyword evidence="2" id="KW-1185">Reference proteome</keyword>
<accession>A0A251SHG8</accession>
<evidence type="ECO:0000313" key="1">
    <source>
        <dbReference type="EMBL" id="OTF97745.1"/>
    </source>
</evidence>
<organism evidence="1 2">
    <name type="scientific">Helianthus annuus</name>
    <name type="common">Common sunflower</name>
    <dbReference type="NCBI Taxonomy" id="4232"/>
    <lineage>
        <taxon>Eukaryota</taxon>
        <taxon>Viridiplantae</taxon>
        <taxon>Streptophyta</taxon>
        <taxon>Embryophyta</taxon>
        <taxon>Tracheophyta</taxon>
        <taxon>Spermatophyta</taxon>
        <taxon>Magnoliopsida</taxon>
        <taxon>eudicotyledons</taxon>
        <taxon>Gunneridae</taxon>
        <taxon>Pentapetalae</taxon>
        <taxon>asterids</taxon>
        <taxon>campanulids</taxon>
        <taxon>Asterales</taxon>
        <taxon>Asteraceae</taxon>
        <taxon>Asteroideae</taxon>
        <taxon>Heliantheae alliance</taxon>
        <taxon>Heliantheae</taxon>
        <taxon>Helianthus</taxon>
    </lineage>
</organism>
<proteinExistence type="predicted"/>
<dbReference type="Proteomes" id="UP000215914">
    <property type="component" value="Chromosome 14"/>
</dbReference>
<reference evidence="2" key="1">
    <citation type="journal article" date="2017" name="Nature">
        <title>The sunflower genome provides insights into oil metabolism, flowering and Asterid evolution.</title>
        <authorList>
            <person name="Badouin H."/>
            <person name="Gouzy J."/>
            <person name="Grassa C.J."/>
            <person name="Murat F."/>
            <person name="Staton S.E."/>
            <person name="Cottret L."/>
            <person name="Lelandais-Briere C."/>
            <person name="Owens G.L."/>
            <person name="Carrere S."/>
            <person name="Mayjonade B."/>
            <person name="Legrand L."/>
            <person name="Gill N."/>
            <person name="Kane N.C."/>
            <person name="Bowers J.E."/>
            <person name="Hubner S."/>
            <person name="Bellec A."/>
            <person name="Berard A."/>
            <person name="Berges H."/>
            <person name="Blanchet N."/>
            <person name="Boniface M.C."/>
            <person name="Brunel D."/>
            <person name="Catrice O."/>
            <person name="Chaidir N."/>
            <person name="Claudel C."/>
            <person name="Donnadieu C."/>
            <person name="Faraut T."/>
            <person name="Fievet G."/>
            <person name="Helmstetter N."/>
            <person name="King M."/>
            <person name="Knapp S.J."/>
            <person name="Lai Z."/>
            <person name="Le Paslier M.C."/>
            <person name="Lippi Y."/>
            <person name="Lorenzon L."/>
            <person name="Mandel J.R."/>
            <person name="Marage G."/>
            <person name="Marchand G."/>
            <person name="Marquand E."/>
            <person name="Bret-Mestries E."/>
            <person name="Morien E."/>
            <person name="Nambeesan S."/>
            <person name="Nguyen T."/>
            <person name="Pegot-Espagnet P."/>
            <person name="Pouilly N."/>
            <person name="Raftis F."/>
            <person name="Sallet E."/>
            <person name="Schiex T."/>
            <person name="Thomas J."/>
            <person name="Vandecasteele C."/>
            <person name="Vares D."/>
            <person name="Vear F."/>
            <person name="Vautrin S."/>
            <person name="Crespi M."/>
            <person name="Mangin B."/>
            <person name="Burke J.M."/>
            <person name="Salse J."/>
            <person name="Munos S."/>
            <person name="Vincourt P."/>
            <person name="Rieseberg L.H."/>
            <person name="Langlade N.B."/>
        </authorList>
    </citation>
    <scope>NUCLEOTIDE SEQUENCE [LARGE SCALE GENOMIC DNA]</scope>
    <source>
        <strain evidence="2">cv. SF193</strain>
    </source>
</reference>
<sequence>MTEPSVTSVFRPPISSTRHTWIIGRLSNYLHVSGHLWLAANSVQQVRTSFRFSFSSVRQVNIGLGSTPVKPIRFEVRHVGVHDRTIVFG</sequence>
<name>A0A251SHG8_HELAN</name>
<gene>
    <name evidence="1" type="ORF">HannXRQ_Chr14g0437981</name>
</gene>